<evidence type="ECO:0000256" key="1">
    <source>
        <dbReference type="SAM" id="Coils"/>
    </source>
</evidence>
<evidence type="ECO:0000313" key="5">
    <source>
        <dbReference type="Proteomes" id="UP000591948"/>
    </source>
</evidence>
<dbReference type="Pfam" id="PF02371">
    <property type="entry name" value="Transposase_20"/>
    <property type="match status" value="1"/>
</dbReference>
<feature type="domain" description="Transposase IS116/IS110/IS902 C-terminal" evidence="3">
    <location>
        <begin position="200"/>
        <end position="284"/>
    </location>
</feature>
<feature type="domain" description="Transposase IS110-like N-terminal" evidence="2">
    <location>
        <begin position="1"/>
        <end position="132"/>
    </location>
</feature>
<sequence length="327" mass="37586">MDQEGKVLAKSRVSTDRPAIQNYLKSLDGLKPTKAVIEAGFNWSYFYDQLAEEIEEVCLAHPLKTRLIAEARIKTDSLDSETLAHLLRSDLIARAYAPSWETREVKNLLRFRISLVRIRTSLKNKVHSVLDRHQVEDNVFRGLTDKFGKTGMKIMRSLELRGNDRAILNGYLDLIEELSRRIAALNKQIKALVKEDEISSYLKTVPGFGDLLGLLLRYEIDNMERFASAKKLCSYVGIVPSTYSSGGKTWHGRITKEGNKWRRWVVIEAVHGAIITSPSLRRYYNSVKQRRGDKAATIALARKLLEIIYHVWKEKRPYYEKELAYTV</sequence>
<keyword evidence="5" id="KW-1185">Reference proteome</keyword>
<dbReference type="InterPro" id="IPR047650">
    <property type="entry name" value="Transpos_IS110"/>
</dbReference>
<organism evidence="4 5">
    <name type="scientific">Candidatus Hakubella thermalkaliphila</name>
    <dbReference type="NCBI Taxonomy" id="2754717"/>
    <lineage>
        <taxon>Bacteria</taxon>
        <taxon>Bacillati</taxon>
        <taxon>Actinomycetota</taxon>
        <taxon>Actinomycetota incertae sedis</taxon>
        <taxon>Candidatus Hakubellales</taxon>
        <taxon>Candidatus Hakubellaceae</taxon>
        <taxon>Candidatus Hakubella</taxon>
    </lineage>
</organism>
<dbReference type="AlphaFoldDB" id="A0A6V8P862"/>
<dbReference type="RefSeq" id="WP_258189510.1">
    <property type="nucleotide sequence ID" value="NZ_BLRY01000075.1"/>
</dbReference>
<dbReference type="InterPro" id="IPR002525">
    <property type="entry name" value="Transp_IS110-like_N"/>
</dbReference>
<gene>
    <name evidence="4" type="ORF">HKBW3S33_01264</name>
</gene>
<dbReference type="Pfam" id="PF01548">
    <property type="entry name" value="DEDD_Tnp_IS110"/>
    <property type="match status" value="1"/>
</dbReference>
<feature type="coiled-coil region" evidence="1">
    <location>
        <begin position="168"/>
        <end position="195"/>
    </location>
</feature>
<dbReference type="Proteomes" id="UP000591948">
    <property type="component" value="Unassembled WGS sequence"/>
</dbReference>
<dbReference type="GO" id="GO:0006313">
    <property type="term" value="P:DNA transposition"/>
    <property type="evidence" value="ECO:0007669"/>
    <property type="project" value="InterPro"/>
</dbReference>
<proteinExistence type="predicted"/>
<keyword evidence="1" id="KW-0175">Coiled coil</keyword>
<dbReference type="GO" id="GO:0003677">
    <property type="term" value="F:DNA binding"/>
    <property type="evidence" value="ECO:0007669"/>
    <property type="project" value="InterPro"/>
</dbReference>
<accession>A0A6V8P862</accession>
<dbReference type="InterPro" id="IPR003346">
    <property type="entry name" value="Transposase_20"/>
</dbReference>
<protein>
    <submittedName>
        <fullName evidence="4">Uncharacterized protein</fullName>
    </submittedName>
</protein>
<reference evidence="4 5" key="1">
    <citation type="journal article" date="2020" name="Front. Microbiol.">
        <title>Single-cell genomics of novel Actinobacteria with the Wood-Ljungdahl pathway discovered in a serpentinizing system.</title>
        <authorList>
            <person name="Merino N."/>
            <person name="Kawai M."/>
            <person name="Boyd E.S."/>
            <person name="Colman D.R."/>
            <person name="McGlynn S.E."/>
            <person name="Nealson K.H."/>
            <person name="Kurokawa K."/>
            <person name="Hongoh Y."/>
        </authorList>
    </citation>
    <scope>NUCLEOTIDE SEQUENCE [LARGE SCALE GENOMIC DNA]</scope>
    <source>
        <strain evidence="4 5">S33</strain>
    </source>
</reference>
<dbReference type="EMBL" id="BLRY01000075">
    <property type="protein sequence ID" value="GFP27854.1"/>
    <property type="molecule type" value="Genomic_DNA"/>
</dbReference>
<dbReference type="PANTHER" id="PTHR33055">
    <property type="entry name" value="TRANSPOSASE FOR INSERTION SEQUENCE ELEMENT IS1111A"/>
    <property type="match status" value="1"/>
</dbReference>
<evidence type="ECO:0000259" key="2">
    <source>
        <dbReference type="Pfam" id="PF01548"/>
    </source>
</evidence>
<dbReference type="NCBIfam" id="NF033542">
    <property type="entry name" value="transpos_IS110"/>
    <property type="match status" value="1"/>
</dbReference>
<dbReference type="GO" id="GO:0004803">
    <property type="term" value="F:transposase activity"/>
    <property type="evidence" value="ECO:0007669"/>
    <property type="project" value="InterPro"/>
</dbReference>
<dbReference type="PANTHER" id="PTHR33055:SF13">
    <property type="entry name" value="TRANSPOSASE"/>
    <property type="match status" value="1"/>
</dbReference>
<evidence type="ECO:0000313" key="4">
    <source>
        <dbReference type="EMBL" id="GFP27854.1"/>
    </source>
</evidence>
<name>A0A6V8P862_9ACTN</name>
<comment type="caution">
    <text evidence="4">The sequence shown here is derived from an EMBL/GenBank/DDBJ whole genome shotgun (WGS) entry which is preliminary data.</text>
</comment>
<evidence type="ECO:0000259" key="3">
    <source>
        <dbReference type="Pfam" id="PF02371"/>
    </source>
</evidence>